<evidence type="ECO:0000313" key="1">
    <source>
        <dbReference type="EMBL" id="HGY08758.1"/>
    </source>
</evidence>
<organism evidence="1">
    <name type="scientific">Oceanithermus profundus</name>
    <dbReference type="NCBI Taxonomy" id="187137"/>
    <lineage>
        <taxon>Bacteria</taxon>
        <taxon>Thermotogati</taxon>
        <taxon>Deinococcota</taxon>
        <taxon>Deinococci</taxon>
        <taxon>Thermales</taxon>
        <taxon>Thermaceae</taxon>
        <taxon>Oceanithermus</taxon>
    </lineage>
</organism>
<proteinExistence type="predicted"/>
<dbReference type="AlphaFoldDB" id="A0A7C4ZF83"/>
<gene>
    <name evidence="1" type="ORF">ENK37_01705</name>
</gene>
<dbReference type="Proteomes" id="UP000885759">
    <property type="component" value="Unassembled WGS sequence"/>
</dbReference>
<dbReference type="EMBL" id="DRPZ01000048">
    <property type="protein sequence ID" value="HGY08758.1"/>
    <property type="molecule type" value="Genomic_DNA"/>
</dbReference>
<name>A0A7C4ZF83_9DEIN</name>
<sequence>MKPPASSEPFLPDRLDLGIGSVDGYRIFWDDGALVWQRTSAAGEVLQETRLQPDEAAWRAFWRALDELDVWNWEPYYEPDYPTCGGTQWAVWIEHGGRTLKASGRDAWPPGFERYLAAVRALAGERPFG</sequence>
<protein>
    <submittedName>
        <fullName evidence="1">Uncharacterized protein</fullName>
    </submittedName>
</protein>
<comment type="caution">
    <text evidence="1">The sequence shown here is derived from an EMBL/GenBank/DDBJ whole genome shotgun (WGS) entry which is preliminary data.</text>
</comment>
<reference evidence="1" key="1">
    <citation type="journal article" date="2020" name="mSystems">
        <title>Genome- and Community-Level Interaction Insights into Carbon Utilization and Element Cycling Functions of Hydrothermarchaeota in Hydrothermal Sediment.</title>
        <authorList>
            <person name="Zhou Z."/>
            <person name="Liu Y."/>
            <person name="Xu W."/>
            <person name="Pan J."/>
            <person name="Luo Z.H."/>
            <person name="Li M."/>
        </authorList>
    </citation>
    <scope>NUCLEOTIDE SEQUENCE [LARGE SCALE GENOMIC DNA]</scope>
    <source>
        <strain evidence="1">HyVt-570</strain>
    </source>
</reference>
<accession>A0A7C4ZF83</accession>